<protein>
    <submittedName>
        <fullName evidence="1">Uncharacterized protein</fullName>
    </submittedName>
</protein>
<evidence type="ECO:0000313" key="1">
    <source>
        <dbReference type="EMBL" id="QXN88848.1"/>
    </source>
</evidence>
<accession>A0ABX8RGW3</accession>
<dbReference type="EMBL" id="CP078145">
    <property type="protein sequence ID" value="QXN88848.1"/>
    <property type="molecule type" value="Genomic_DNA"/>
</dbReference>
<reference evidence="1 2" key="1">
    <citation type="submission" date="2021-07" db="EMBL/GenBank/DDBJ databases">
        <title>Whole Genome Sequence of Nocardia Iowensis.</title>
        <authorList>
            <person name="Lamm A."/>
            <person name="Collins-Fairclough A.M."/>
            <person name="Bunk B."/>
            <person name="Sproer C."/>
        </authorList>
    </citation>
    <scope>NUCLEOTIDE SEQUENCE [LARGE SCALE GENOMIC DNA]</scope>
    <source>
        <strain evidence="1 2">NRRL 5646</strain>
    </source>
</reference>
<gene>
    <name evidence="1" type="ORF">KV110_25070</name>
</gene>
<proteinExistence type="predicted"/>
<organism evidence="1 2">
    <name type="scientific">Nocardia iowensis</name>
    <dbReference type="NCBI Taxonomy" id="204891"/>
    <lineage>
        <taxon>Bacteria</taxon>
        <taxon>Bacillati</taxon>
        <taxon>Actinomycetota</taxon>
        <taxon>Actinomycetes</taxon>
        <taxon>Mycobacteriales</taxon>
        <taxon>Nocardiaceae</taxon>
        <taxon>Nocardia</taxon>
    </lineage>
</organism>
<name>A0ABX8RGW3_NOCIO</name>
<keyword evidence="2" id="KW-1185">Reference proteome</keyword>
<evidence type="ECO:0000313" key="2">
    <source>
        <dbReference type="Proteomes" id="UP000694257"/>
    </source>
</evidence>
<dbReference type="Proteomes" id="UP000694257">
    <property type="component" value="Chromosome"/>
</dbReference>
<dbReference type="RefSeq" id="WP_218469731.1">
    <property type="nucleotide sequence ID" value="NZ_BAABJN010000003.1"/>
</dbReference>
<sequence length="84" mass="9383">MPFAPVVEQGWARPEIPALDRPIDDVPNLRERAGHLDEQVVRGFVRAHLAAMLGKPQGGLFELARRGDRQCAGPPSRESRGFRR</sequence>